<dbReference type="EMBL" id="JABWAD010000049">
    <property type="protein sequence ID" value="KAF6068998.1"/>
    <property type="molecule type" value="Genomic_DNA"/>
</dbReference>
<protein>
    <submittedName>
        <fullName evidence="2">Uncharacterized protein</fullName>
    </submittedName>
</protein>
<feature type="region of interest" description="Disordered" evidence="1">
    <location>
        <begin position="31"/>
        <end position="63"/>
    </location>
</feature>
<feature type="compositionally biased region" description="Low complexity" evidence="1">
    <location>
        <begin position="44"/>
        <end position="60"/>
    </location>
</feature>
<organism evidence="2 3">
    <name type="scientific">Candida albicans</name>
    <name type="common">Yeast</name>
    <dbReference type="NCBI Taxonomy" id="5476"/>
    <lineage>
        <taxon>Eukaryota</taxon>
        <taxon>Fungi</taxon>
        <taxon>Dikarya</taxon>
        <taxon>Ascomycota</taxon>
        <taxon>Saccharomycotina</taxon>
        <taxon>Pichiomycetes</taxon>
        <taxon>Debaryomycetaceae</taxon>
        <taxon>Candida/Lodderomyces clade</taxon>
        <taxon>Candida</taxon>
    </lineage>
</organism>
<sequence length="162" mass="18284">MALRNYLYAKHDHDTSIDIKINKDNSLMSNITEKVSPSSPSPSDPSDSQKQQRSPMQIQQSRRRIIRIVHKKSSNKLKLNPSVNSIEKLTNNIENVHIEKKKKENCLNDCNLCDCKNETNDNEKDNPLIQVEVDNRVNSGGVGDGGHNEIVSNNEIDFTSSL</sequence>
<comment type="caution">
    <text evidence="2">The sequence shown here is derived from an EMBL/GenBank/DDBJ whole genome shotgun (WGS) entry which is preliminary data.</text>
</comment>
<evidence type="ECO:0000313" key="3">
    <source>
        <dbReference type="Proteomes" id="UP000536275"/>
    </source>
</evidence>
<accession>A0A8H6F2M2</accession>
<evidence type="ECO:0000256" key="1">
    <source>
        <dbReference type="SAM" id="MobiDB-lite"/>
    </source>
</evidence>
<dbReference type="AlphaFoldDB" id="A0A8H6F2M2"/>
<dbReference type="Proteomes" id="UP000536275">
    <property type="component" value="Unassembled WGS sequence"/>
</dbReference>
<proteinExistence type="predicted"/>
<name>A0A8H6F2M2_CANAX</name>
<reference evidence="2 3" key="1">
    <citation type="submission" date="2020-03" db="EMBL/GenBank/DDBJ databases">
        <title>FDA dAtabase for Regulatory Grade micrObial Sequences (FDA-ARGOS): Supporting development and validation of Infectious Disease Dx tests.</title>
        <authorList>
            <person name="Campos J."/>
            <person name="Goldberg B."/>
            <person name="Tallon L."/>
            <person name="Sadzewicz L."/>
            <person name="Vavikolanu K."/>
            <person name="Mehta A."/>
            <person name="Aluvathingal J."/>
            <person name="Nadendla S."/>
            <person name="Nandy P."/>
            <person name="Geyer C."/>
            <person name="Yan Y."/>
            <person name="Sichtig H."/>
        </authorList>
    </citation>
    <scope>NUCLEOTIDE SEQUENCE [LARGE SCALE GENOMIC DNA]</scope>
    <source>
        <strain evidence="2 3">FDAARGOS_656</strain>
    </source>
</reference>
<gene>
    <name evidence="2" type="ORF">FOB64_003635</name>
</gene>
<evidence type="ECO:0000313" key="2">
    <source>
        <dbReference type="EMBL" id="KAF6068998.1"/>
    </source>
</evidence>